<dbReference type="AlphaFoldDB" id="V5C645"/>
<dbReference type="InterPro" id="IPR023346">
    <property type="entry name" value="Lysozyme-like_dom_sf"/>
</dbReference>
<dbReference type="eggNOG" id="COG1388">
    <property type="taxonomic scope" value="Bacteria"/>
</dbReference>
<keyword evidence="4" id="KW-0456">Lyase</keyword>
<protein>
    <submittedName>
        <fullName evidence="4">Membrane-bound lytic murein transglycosylase D</fullName>
        <ecNumber evidence="4">4.2.2.n1</ecNumber>
    </submittedName>
</protein>
<dbReference type="PANTHER" id="PTHR33734">
    <property type="entry name" value="LYSM DOMAIN-CONTAINING GPI-ANCHORED PROTEIN 2"/>
    <property type="match status" value="1"/>
</dbReference>
<gene>
    <name evidence="4" type="primary">mltD</name>
    <name evidence="4" type="ORF">MGMO_8c00740</name>
</gene>
<feature type="chain" id="PRO_5004731820" evidence="2">
    <location>
        <begin position="28"/>
        <end position="571"/>
    </location>
</feature>
<organism evidence="4 5">
    <name type="scientific">Methyloglobulus morosus KoM1</name>
    <dbReference type="NCBI Taxonomy" id="1116472"/>
    <lineage>
        <taxon>Bacteria</taxon>
        <taxon>Pseudomonadati</taxon>
        <taxon>Pseudomonadota</taxon>
        <taxon>Gammaproteobacteria</taxon>
        <taxon>Methylococcales</taxon>
        <taxon>Methylococcaceae</taxon>
        <taxon>Methyloglobulus</taxon>
    </lineage>
</organism>
<dbReference type="SMART" id="SM00257">
    <property type="entry name" value="LysM"/>
    <property type="match status" value="3"/>
</dbReference>
<dbReference type="GO" id="GO:0008932">
    <property type="term" value="F:lytic endotransglycosylase activity"/>
    <property type="evidence" value="ECO:0007669"/>
    <property type="project" value="TreeGrafter"/>
</dbReference>
<dbReference type="Proteomes" id="UP000017842">
    <property type="component" value="Unassembled WGS sequence"/>
</dbReference>
<accession>V5C645</accession>
<feature type="signal peptide" evidence="2">
    <location>
        <begin position="1"/>
        <end position="27"/>
    </location>
</feature>
<evidence type="ECO:0000313" key="5">
    <source>
        <dbReference type="Proteomes" id="UP000017842"/>
    </source>
</evidence>
<dbReference type="InterPro" id="IPR018392">
    <property type="entry name" value="LysM"/>
</dbReference>
<dbReference type="EC" id="4.2.2.n1" evidence="4"/>
<proteinExistence type="inferred from homology"/>
<evidence type="ECO:0000256" key="2">
    <source>
        <dbReference type="SAM" id="SignalP"/>
    </source>
</evidence>
<dbReference type="STRING" id="1116472.MGMO_8c00740"/>
<dbReference type="PROSITE" id="PS51782">
    <property type="entry name" value="LYSM"/>
    <property type="match status" value="3"/>
</dbReference>
<evidence type="ECO:0000313" key="4">
    <source>
        <dbReference type="EMBL" id="ESS73937.1"/>
    </source>
</evidence>
<dbReference type="RefSeq" id="WP_023493172.1">
    <property type="nucleotide sequence ID" value="NZ_AYLO01000008.1"/>
</dbReference>
<dbReference type="Pfam" id="PF01476">
    <property type="entry name" value="LysM"/>
    <property type="match status" value="3"/>
</dbReference>
<feature type="domain" description="LysM" evidence="3">
    <location>
        <begin position="459"/>
        <end position="503"/>
    </location>
</feature>
<dbReference type="PROSITE" id="PS00922">
    <property type="entry name" value="TRANSGLYCOSYLASE"/>
    <property type="match status" value="1"/>
</dbReference>
<dbReference type="Gene3D" id="3.10.350.10">
    <property type="entry name" value="LysM domain"/>
    <property type="match status" value="3"/>
</dbReference>
<dbReference type="CDD" id="cd00118">
    <property type="entry name" value="LysM"/>
    <property type="match status" value="3"/>
</dbReference>
<dbReference type="PATRIC" id="fig|1116472.3.peg.251"/>
<evidence type="ECO:0000256" key="1">
    <source>
        <dbReference type="ARBA" id="ARBA00007734"/>
    </source>
</evidence>
<dbReference type="CDD" id="cd16894">
    <property type="entry name" value="MltD-like"/>
    <property type="match status" value="1"/>
</dbReference>
<dbReference type="PANTHER" id="PTHR33734:SF22">
    <property type="entry name" value="MEMBRANE-BOUND LYTIC MUREIN TRANSGLYCOSYLASE D"/>
    <property type="match status" value="1"/>
</dbReference>
<dbReference type="Pfam" id="PF01464">
    <property type="entry name" value="SLT"/>
    <property type="match status" value="1"/>
</dbReference>
<dbReference type="InterPro" id="IPR008258">
    <property type="entry name" value="Transglycosylase_SLT_dom_1"/>
</dbReference>
<dbReference type="GO" id="GO:0016020">
    <property type="term" value="C:membrane"/>
    <property type="evidence" value="ECO:0007669"/>
    <property type="project" value="InterPro"/>
</dbReference>
<dbReference type="eggNOG" id="COG0741">
    <property type="taxonomic scope" value="Bacteria"/>
</dbReference>
<keyword evidence="5" id="KW-1185">Reference proteome</keyword>
<reference evidence="4 5" key="1">
    <citation type="journal article" date="2013" name="Genome Announc.">
        <title>Draft Genome Sequence of the Methanotrophic Gammaproteobacterium Methyloglobulus morosus DSM 22980 Strain KoM1.</title>
        <authorList>
            <person name="Poehlein A."/>
            <person name="Deutzmann J.S."/>
            <person name="Daniel R."/>
            <person name="Simeonova D.D."/>
        </authorList>
    </citation>
    <scope>NUCLEOTIDE SEQUENCE [LARGE SCALE GENOMIC DNA]</scope>
    <source>
        <strain evidence="4 5">KoM1</strain>
    </source>
</reference>
<dbReference type="SUPFAM" id="SSF53955">
    <property type="entry name" value="Lysozyme-like"/>
    <property type="match status" value="1"/>
</dbReference>
<dbReference type="Gene3D" id="1.10.530.10">
    <property type="match status" value="1"/>
</dbReference>
<dbReference type="InterPro" id="IPR036779">
    <property type="entry name" value="LysM_dom_sf"/>
</dbReference>
<feature type="domain" description="LysM" evidence="3">
    <location>
        <begin position="519"/>
        <end position="562"/>
    </location>
</feature>
<sequence>MMRNNSNRSVKFLIFLIALIVAGCSDAPKEPLAVSETPDASTSYTNSAKQTSKLHFKKRLRNLFSHHDTVWERMISLYSFPEVDNERINAELSYYLNHPDYIARVQERAAPYMHLILDEIEAKNLPGELALLPVVESAFIPEAYSRSAASGLWQFIPSTGRLFGLEQNSWYDGRRDVYASTQAATTFLKSLSEEFNGDYFLALASYNWGKGNVAKAIMRNEYQGLPTDYWSLDLPKETEDYVPRLLAIAKLFANAEQYGIRLQNIPNKPYCEVVNVGSQLDIDKAAELAQTPLSHFLKLNPCFKKGSTAPYGPHRLLIPSHRVEAFKQNLARLPYEERVDQRQRDAELLAEKIRQNELMAQKMRDEEEKFETRRKREVIVSKRYYAGTPTQRYQVHRGETLSTIARNHGTTVENLRRINHLSKNTVNSGGYLKVPASGRHTTVIMEASKSGKTKMSGGQVYIVKKGDTFYNVSKRFAVSRNDIAARNNISPNGSLRMGQKLVIKGGAQQLASASPSRLIRYKVKKGDSLMQLSRKFGVPLNELRKSNPQTSKGLLPGQSIKILVDNTDRAT</sequence>
<evidence type="ECO:0000259" key="3">
    <source>
        <dbReference type="PROSITE" id="PS51782"/>
    </source>
</evidence>
<comment type="caution">
    <text evidence="4">The sequence shown here is derived from an EMBL/GenBank/DDBJ whole genome shotgun (WGS) entry which is preliminary data.</text>
</comment>
<feature type="domain" description="LysM" evidence="3">
    <location>
        <begin position="391"/>
        <end position="434"/>
    </location>
</feature>
<comment type="similarity">
    <text evidence="1">Belongs to the transglycosylase Slt family.</text>
</comment>
<dbReference type="SUPFAM" id="SSF54106">
    <property type="entry name" value="LysM domain"/>
    <property type="match status" value="3"/>
</dbReference>
<dbReference type="GO" id="GO:0000270">
    <property type="term" value="P:peptidoglycan metabolic process"/>
    <property type="evidence" value="ECO:0007669"/>
    <property type="project" value="InterPro"/>
</dbReference>
<dbReference type="InterPro" id="IPR000189">
    <property type="entry name" value="Transglyc_AS"/>
</dbReference>
<name>V5C645_9GAMM</name>
<dbReference type="EMBL" id="AYLO01000008">
    <property type="protein sequence ID" value="ESS73937.1"/>
    <property type="molecule type" value="Genomic_DNA"/>
</dbReference>
<dbReference type="PROSITE" id="PS51257">
    <property type="entry name" value="PROKAR_LIPOPROTEIN"/>
    <property type="match status" value="1"/>
</dbReference>
<keyword evidence="2" id="KW-0732">Signal</keyword>